<dbReference type="Gene3D" id="3.90.1530.30">
    <property type="match status" value="1"/>
</dbReference>
<dbReference type="GO" id="GO:0003677">
    <property type="term" value="F:DNA binding"/>
    <property type="evidence" value="ECO:0007669"/>
    <property type="project" value="UniProtKB-KW"/>
</dbReference>
<name>A0A1K1LG84_9BACT</name>
<keyword evidence="2" id="KW-0159">Chromosome partition</keyword>
<keyword evidence="7" id="KW-1185">Reference proteome</keyword>
<dbReference type="RefSeq" id="WP_072335797.1">
    <property type="nucleotide sequence ID" value="NZ_DBGALU010000123.1"/>
</dbReference>
<organism evidence="6 7">
    <name type="scientific">Desulfovibrio piger</name>
    <dbReference type="NCBI Taxonomy" id="901"/>
    <lineage>
        <taxon>Bacteria</taxon>
        <taxon>Pseudomonadati</taxon>
        <taxon>Thermodesulfobacteriota</taxon>
        <taxon>Desulfovibrionia</taxon>
        <taxon>Desulfovibrionales</taxon>
        <taxon>Desulfovibrionaceae</taxon>
        <taxon>Desulfovibrio</taxon>
    </lineage>
</organism>
<dbReference type="FunFam" id="3.90.1530.30:FF:000001">
    <property type="entry name" value="Chromosome partitioning protein ParB"/>
    <property type="match status" value="1"/>
</dbReference>
<dbReference type="InterPro" id="IPR050336">
    <property type="entry name" value="Chromosome_partition/occlusion"/>
</dbReference>
<sequence length="337" mass="36640">MSSKGLGRGLDALLRRTDMGAARQEKNDTPEKETGTEHAPLLLPLSHLHANPSQPRQTFDAESLAELAASIREQGIIQPLLVRPLAGRPGHYQIVAGERRWRAARQAGLGQVPVHVREMSDAEVMAAALIENLQREDLNPLEEARALQQLRETLKLTQEALAARLGKSRPAIANALRLLQLSPAAQDDLHHGRLSAGHARCLLALGNDDHALAAAEVLRSHIISESLSVRQAEEAVALWREEQRLPWTAASGAAPQRPAPCTRKKLPQIAALQKHLCAALSCKARVSGDMESGRITLRYTSPQELEALLDRLHCRIPEDGPAGEAIAAPVDAKTPRQ</sequence>
<dbReference type="GO" id="GO:0007059">
    <property type="term" value="P:chromosome segregation"/>
    <property type="evidence" value="ECO:0007669"/>
    <property type="project" value="UniProtKB-KW"/>
</dbReference>
<feature type="domain" description="HTH cro/C1-type" evidence="5">
    <location>
        <begin position="147"/>
        <end position="174"/>
    </location>
</feature>
<evidence type="ECO:0000313" key="7">
    <source>
        <dbReference type="Proteomes" id="UP000186323"/>
    </source>
</evidence>
<dbReference type="Pfam" id="PF17762">
    <property type="entry name" value="HTH_ParB"/>
    <property type="match status" value="1"/>
</dbReference>
<evidence type="ECO:0000313" key="6">
    <source>
        <dbReference type="EMBL" id="SFV73696.1"/>
    </source>
</evidence>
<dbReference type="InterPro" id="IPR001387">
    <property type="entry name" value="Cro/C1-type_HTH"/>
</dbReference>
<dbReference type="GO" id="GO:0045881">
    <property type="term" value="P:positive regulation of sporulation resulting in formation of a cellular spore"/>
    <property type="evidence" value="ECO:0007669"/>
    <property type="project" value="TreeGrafter"/>
</dbReference>
<dbReference type="InterPro" id="IPR041468">
    <property type="entry name" value="HTH_ParB/Spo0J"/>
</dbReference>
<dbReference type="CDD" id="cd00093">
    <property type="entry name" value="HTH_XRE"/>
    <property type="match status" value="1"/>
</dbReference>
<dbReference type="AlphaFoldDB" id="A0A1K1LG84"/>
<gene>
    <name evidence="6" type="ORF">DESPIGER_1867</name>
</gene>
<evidence type="ECO:0000256" key="2">
    <source>
        <dbReference type="ARBA" id="ARBA00022829"/>
    </source>
</evidence>
<dbReference type="EMBL" id="LT630450">
    <property type="protein sequence ID" value="SFV73696.1"/>
    <property type="molecule type" value="Genomic_DNA"/>
</dbReference>
<dbReference type="GO" id="GO:0005694">
    <property type="term" value="C:chromosome"/>
    <property type="evidence" value="ECO:0007669"/>
    <property type="project" value="TreeGrafter"/>
</dbReference>
<dbReference type="SMART" id="SM00470">
    <property type="entry name" value="ParB"/>
    <property type="match status" value="1"/>
</dbReference>
<dbReference type="PROSITE" id="PS50943">
    <property type="entry name" value="HTH_CROC1"/>
    <property type="match status" value="1"/>
</dbReference>
<dbReference type="PANTHER" id="PTHR33375:SF1">
    <property type="entry name" value="CHROMOSOME-PARTITIONING PROTEIN PARB-RELATED"/>
    <property type="match status" value="1"/>
</dbReference>
<dbReference type="PANTHER" id="PTHR33375">
    <property type="entry name" value="CHROMOSOME-PARTITIONING PROTEIN PARB-RELATED"/>
    <property type="match status" value="1"/>
</dbReference>
<dbReference type="SUPFAM" id="SSF110849">
    <property type="entry name" value="ParB/Sulfiredoxin"/>
    <property type="match status" value="1"/>
</dbReference>
<dbReference type="Proteomes" id="UP000186323">
    <property type="component" value="Chromosome I"/>
</dbReference>
<dbReference type="InterPro" id="IPR003115">
    <property type="entry name" value="ParB_N"/>
</dbReference>
<protein>
    <submittedName>
        <fullName evidence="6">Chromosome (Plasmid) partitioning protein ParB</fullName>
    </submittedName>
</protein>
<feature type="region of interest" description="Disordered" evidence="4">
    <location>
        <begin position="1"/>
        <end position="36"/>
    </location>
</feature>
<accession>A0A1K1LG84</accession>
<comment type="similarity">
    <text evidence="1">Belongs to the ParB family.</text>
</comment>
<reference evidence="7" key="1">
    <citation type="submission" date="2016-10" db="EMBL/GenBank/DDBJ databases">
        <authorList>
            <person name="Wegmann U."/>
        </authorList>
    </citation>
    <scope>NUCLEOTIDE SEQUENCE [LARGE SCALE GENOMIC DNA]</scope>
</reference>
<dbReference type="OrthoDB" id="9802051at2"/>
<evidence type="ECO:0000256" key="1">
    <source>
        <dbReference type="ARBA" id="ARBA00006295"/>
    </source>
</evidence>
<evidence type="ECO:0000256" key="4">
    <source>
        <dbReference type="SAM" id="MobiDB-lite"/>
    </source>
</evidence>
<evidence type="ECO:0000256" key="3">
    <source>
        <dbReference type="ARBA" id="ARBA00023125"/>
    </source>
</evidence>
<dbReference type="CDD" id="cd16393">
    <property type="entry name" value="SPO0J_N"/>
    <property type="match status" value="1"/>
</dbReference>
<evidence type="ECO:0000259" key="5">
    <source>
        <dbReference type="PROSITE" id="PS50943"/>
    </source>
</evidence>
<dbReference type="InterPro" id="IPR004437">
    <property type="entry name" value="ParB/RepB/Spo0J"/>
</dbReference>
<dbReference type="NCBIfam" id="TIGR00180">
    <property type="entry name" value="parB_part"/>
    <property type="match status" value="1"/>
</dbReference>
<proteinExistence type="inferred from homology"/>
<dbReference type="FunFam" id="1.10.10.2830:FF:000001">
    <property type="entry name" value="Chromosome partitioning protein ParB"/>
    <property type="match status" value="1"/>
</dbReference>
<dbReference type="KEGG" id="dpg:DESPIGER_1867"/>
<keyword evidence="3" id="KW-0238">DNA-binding</keyword>
<feature type="compositionally biased region" description="Basic and acidic residues" evidence="4">
    <location>
        <begin position="13"/>
        <end position="36"/>
    </location>
</feature>
<dbReference type="InterPro" id="IPR036086">
    <property type="entry name" value="ParB/Sulfiredoxin_sf"/>
</dbReference>
<dbReference type="Gene3D" id="1.10.10.2830">
    <property type="match status" value="1"/>
</dbReference>
<dbReference type="Pfam" id="PF02195">
    <property type="entry name" value="ParB_N"/>
    <property type="match status" value="1"/>
</dbReference>